<feature type="region of interest" description="Disordered" evidence="2">
    <location>
        <begin position="835"/>
        <end position="973"/>
    </location>
</feature>
<feature type="compositionally biased region" description="Polar residues" evidence="2">
    <location>
        <begin position="463"/>
        <end position="472"/>
    </location>
</feature>
<dbReference type="GO" id="GO:0016020">
    <property type="term" value="C:membrane"/>
    <property type="evidence" value="ECO:0007669"/>
    <property type="project" value="TreeGrafter"/>
</dbReference>
<feature type="compositionally biased region" description="Low complexity" evidence="2">
    <location>
        <begin position="688"/>
        <end position="699"/>
    </location>
</feature>
<feature type="compositionally biased region" description="Polar residues" evidence="2">
    <location>
        <begin position="378"/>
        <end position="398"/>
    </location>
</feature>
<dbReference type="GO" id="GO:0008289">
    <property type="term" value="F:lipid binding"/>
    <property type="evidence" value="ECO:0007669"/>
    <property type="project" value="InterPro"/>
</dbReference>
<feature type="compositionally biased region" description="Low complexity" evidence="2">
    <location>
        <begin position="52"/>
        <end position="65"/>
    </location>
</feature>
<feature type="compositionally biased region" description="Basic residues" evidence="2">
    <location>
        <begin position="612"/>
        <end position="621"/>
    </location>
</feature>
<comment type="caution">
    <text evidence="3">The sequence shown here is derived from an EMBL/GenBank/DDBJ whole genome shotgun (WGS) entry which is preliminary data.</text>
</comment>
<dbReference type="PANTHER" id="PTHR14096:SF64">
    <property type="match status" value="1"/>
</dbReference>
<feature type="compositionally biased region" description="Acidic residues" evidence="2">
    <location>
        <begin position="889"/>
        <end position="898"/>
    </location>
</feature>
<feature type="compositionally biased region" description="Basic and acidic residues" evidence="2">
    <location>
        <begin position="777"/>
        <end position="790"/>
    </location>
</feature>
<evidence type="ECO:0000313" key="3">
    <source>
        <dbReference type="EMBL" id="KAK2862927.1"/>
    </source>
</evidence>
<feature type="compositionally biased region" description="Basic and acidic residues" evidence="2">
    <location>
        <begin position="493"/>
        <end position="512"/>
    </location>
</feature>
<evidence type="ECO:0000313" key="4">
    <source>
        <dbReference type="Proteomes" id="UP001187415"/>
    </source>
</evidence>
<feature type="region of interest" description="Disordered" evidence="2">
    <location>
        <begin position="1"/>
        <end position="27"/>
    </location>
</feature>
<feature type="region of interest" description="Disordered" evidence="2">
    <location>
        <begin position="459"/>
        <end position="549"/>
    </location>
</feature>
<sequence length="1318" mass="146647">MKGDTGSSGADGDCEAATHATRAERRSSIATIQNMLKKVSQSPFHNEYKPLVSSSDSSFSPVNDSQNKKDDEFLFTAAATNLTDSHKLHLRQNGFKTEGERPPAVAQNGVQEQLRVSLQNEVTGGLTRIDPFYEFNLESGTKDHTVKDSGMQTSEEVDGIFAHSLDFQSTPLDPKPRIQTSENGGNFMQDPFQTSKVDQITSANGHFYDVTLNSPDLLKANSSHTQILSDNFGSKNSEHFKGEVDDLFQTAKEEDLFTGAIPQSTLADAFYSAKANEADLFQAGPTISEDPFQVKEDQQRTSLYNENLNIFSSSSINSIDPFPSPLRRDLFQDLSSLDDPFGTSPFNLNDPFQDFSSGTPDVFQPLPSKTNDKDMFLSSHSNTTSKATYSTLSLNSPSEMKLDRQSTPDGLKAAALESTPATPSESFNGQYDIVLTTPQGTKHDILQPTPFTRARNLAMLPNHSPNDMTRVSTFKRPPKPLPRIRPSRPGKPAKPEKPPKPGESSTPDKIEPEPPVPKTSPKPAFRHLPKPVISLKPKTQESKPLDPENYDVFEDVLLIGQERCVEDWPEDSPEINPDFKPFGKFRLRRESLKVKTVSDGGNREDLDGSGSLRKKKDKKFRGSLLSRRGSKNKFPDDTKEERSRTLSSSRKSSKEYFSEMSTLAGENEDGEQDAMDYKKKPQKTKTNSLLRRSSTPSSLPEEKLMNGHLPQESKGKVLDDSACEEEDGEAMHEEAKSHGFKGKKKMKIKFVPQRGFTITVQKSGEPKGAYGYTPRKGSKEKESQKGEDFSAHGYNPRKKSQDNVFEDVEGIKASNLQSTSKATFMDEAYLQKSHNFSPGLNGDEETFGMENCKPKKQTKMKLLLGRQRSKEDMLDDNSSWKKKSSISAEEFDDDELNGIEDGKPKIFKHKGPVPLPRTFKSNCEKTEQNELGFSHHTPQHVSSDEFEDEITGKDFMSPGEINDNSDDELEDYNLKKPSKLKGFKKSKAKSKAMYLEDEDPPGATSSDYLSEAAKAEWLAAQKDEEAIAGMEDEDEDGDTDSLMEWWHTVEQWDEMLSEDEDDFMKDESKSFKILADKVHRGLRVFYKVFTERAEVLWQSIFILHAIAEDIGNFHQKAKIAGITGGTTTAVGGVTAIAGLALAPFTFATSLIITAVGVGVATAGGITSASAAISDNVNNMHDRKKVETVLQEYETHLLTIGKILHFINQGLYKLRGHPFLRSGTQHYSEDWEIRRAVQMISLADSPVMQATDVTDTAVASVQALFKDIDQYFIKDSRELKKGCKKEMVAQVTELANVLQESVVELNTIREQLQEATGDM</sequence>
<dbReference type="Proteomes" id="UP001187415">
    <property type="component" value="Unassembled WGS sequence"/>
</dbReference>
<feature type="compositionally biased region" description="Basic and acidic residues" evidence="2">
    <location>
        <begin position="700"/>
        <end position="719"/>
    </location>
</feature>
<dbReference type="Pfam" id="PF05461">
    <property type="entry name" value="ApoL"/>
    <property type="match status" value="1"/>
</dbReference>
<accession>A0AA88NMM9</accession>
<keyword evidence="4" id="KW-1185">Reference proteome</keyword>
<dbReference type="GO" id="GO:0005576">
    <property type="term" value="C:extracellular region"/>
    <property type="evidence" value="ECO:0007669"/>
    <property type="project" value="InterPro"/>
</dbReference>
<comment type="similarity">
    <text evidence="1">Belongs to the apolipoprotein L family.</text>
</comment>
<feature type="region of interest" description="Disordered" evidence="2">
    <location>
        <begin position="591"/>
        <end position="743"/>
    </location>
</feature>
<organism evidence="3 4">
    <name type="scientific">Channa striata</name>
    <name type="common">Snakehead murrel</name>
    <name type="synonym">Ophicephalus striatus</name>
    <dbReference type="NCBI Taxonomy" id="64152"/>
    <lineage>
        <taxon>Eukaryota</taxon>
        <taxon>Metazoa</taxon>
        <taxon>Chordata</taxon>
        <taxon>Craniata</taxon>
        <taxon>Vertebrata</taxon>
        <taxon>Euteleostomi</taxon>
        <taxon>Actinopterygii</taxon>
        <taxon>Neopterygii</taxon>
        <taxon>Teleostei</taxon>
        <taxon>Neoteleostei</taxon>
        <taxon>Acanthomorphata</taxon>
        <taxon>Anabantaria</taxon>
        <taxon>Anabantiformes</taxon>
        <taxon>Channoidei</taxon>
        <taxon>Channidae</taxon>
        <taxon>Channa</taxon>
    </lineage>
</organism>
<gene>
    <name evidence="3" type="ORF">Q5P01_002460</name>
</gene>
<proteinExistence type="inferred from homology"/>
<feature type="compositionally biased region" description="Basic and acidic residues" evidence="2">
    <location>
        <begin position="633"/>
        <end position="644"/>
    </location>
</feature>
<evidence type="ECO:0000256" key="2">
    <source>
        <dbReference type="SAM" id="MobiDB-lite"/>
    </source>
</evidence>
<reference evidence="3" key="1">
    <citation type="submission" date="2023-07" db="EMBL/GenBank/DDBJ databases">
        <title>Chromosome-level Genome Assembly of Striped Snakehead (Channa striata).</title>
        <authorList>
            <person name="Liu H."/>
        </authorList>
    </citation>
    <scope>NUCLEOTIDE SEQUENCE</scope>
    <source>
        <strain evidence="3">Gz</strain>
        <tissue evidence="3">Muscle</tissue>
    </source>
</reference>
<evidence type="ECO:0000256" key="1">
    <source>
        <dbReference type="ARBA" id="ARBA00010090"/>
    </source>
</evidence>
<dbReference type="GO" id="GO:0042157">
    <property type="term" value="P:lipoprotein metabolic process"/>
    <property type="evidence" value="ECO:0007669"/>
    <property type="project" value="InterPro"/>
</dbReference>
<dbReference type="GO" id="GO:0006869">
    <property type="term" value="P:lipid transport"/>
    <property type="evidence" value="ECO:0007669"/>
    <property type="project" value="InterPro"/>
</dbReference>
<name>A0AA88NMM9_CHASR</name>
<protein>
    <submittedName>
        <fullName evidence="3">Uncharacterized protein</fullName>
    </submittedName>
</protein>
<dbReference type="EMBL" id="JAUPFM010000001">
    <property type="protein sequence ID" value="KAK2862927.1"/>
    <property type="molecule type" value="Genomic_DNA"/>
</dbReference>
<feature type="region of interest" description="Disordered" evidence="2">
    <location>
        <begin position="759"/>
        <end position="801"/>
    </location>
</feature>
<dbReference type="PANTHER" id="PTHR14096">
    <property type="entry name" value="APOLIPOPROTEIN L"/>
    <property type="match status" value="1"/>
</dbReference>
<feature type="region of interest" description="Disordered" evidence="2">
    <location>
        <begin position="378"/>
        <end position="410"/>
    </location>
</feature>
<dbReference type="InterPro" id="IPR008405">
    <property type="entry name" value="ApoL"/>
</dbReference>
<feature type="region of interest" description="Disordered" evidence="2">
    <location>
        <begin position="40"/>
        <end position="67"/>
    </location>
</feature>